<sequence length="97" mass="10184">MDAEHSTGPYLFEVGEVDARKSVEQVGLGGSDARSGLLGARTKRAADGHAVIVRSARSARGRFRWCWHAPFTGMSAPPSAVIFSGLTDSSCDFGADG</sequence>
<comment type="caution">
    <text evidence="1">The sequence shown here is derived from an EMBL/GenBank/DDBJ whole genome shotgun (WGS) entry which is preliminary data.</text>
</comment>
<dbReference type="Proteomes" id="UP000186168">
    <property type="component" value="Unassembled WGS sequence"/>
</dbReference>
<accession>A0A1R1SBG1</accession>
<organism evidence="1 2">
    <name type="scientific">Streptomyces sparsogenes DSM 40356</name>
    <dbReference type="NCBI Taxonomy" id="1331668"/>
    <lineage>
        <taxon>Bacteria</taxon>
        <taxon>Bacillati</taxon>
        <taxon>Actinomycetota</taxon>
        <taxon>Actinomycetes</taxon>
        <taxon>Kitasatosporales</taxon>
        <taxon>Streptomycetaceae</taxon>
        <taxon>Streptomyces</taxon>
    </lineage>
</organism>
<dbReference type="AlphaFoldDB" id="A0A1R1SBG1"/>
<evidence type="ECO:0000313" key="1">
    <source>
        <dbReference type="EMBL" id="OMI35656.1"/>
    </source>
</evidence>
<gene>
    <name evidence="1" type="ORF">SPAR_30306</name>
</gene>
<protein>
    <submittedName>
        <fullName evidence="1">Uncharacterized protein</fullName>
    </submittedName>
</protein>
<keyword evidence="2" id="KW-1185">Reference proteome</keyword>
<dbReference type="EMBL" id="ASQP01000391">
    <property type="protein sequence ID" value="OMI35656.1"/>
    <property type="molecule type" value="Genomic_DNA"/>
</dbReference>
<name>A0A1R1SBG1_9ACTN</name>
<proteinExistence type="predicted"/>
<reference evidence="1 2" key="1">
    <citation type="submission" date="2013-05" db="EMBL/GenBank/DDBJ databases">
        <title>Genome sequence of Streptomyces sparsogenes DSM 40356.</title>
        <authorList>
            <person name="Coyne S."/>
            <person name="Seebeck F.P."/>
        </authorList>
    </citation>
    <scope>NUCLEOTIDE SEQUENCE [LARGE SCALE GENOMIC DNA]</scope>
    <source>
        <strain evidence="1 2">DSM 40356</strain>
    </source>
</reference>
<evidence type="ECO:0000313" key="2">
    <source>
        <dbReference type="Proteomes" id="UP000186168"/>
    </source>
</evidence>